<organism evidence="2 3">
    <name type="scientific">Corynebacterium mastitidis</name>
    <dbReference type="NCBI Taxonomy" id="161890"/>
    <lineage>
        <taxon>Bacteria</taxon>
        <taxon>Bacillati</taxon>
        <taxon>Actinomycetota</taxon>
        <taxon>Actinomycetes</taxon>
        <taxon>Mycobacteriales</taxon>
        <taxon>Corynebacteriaceae</taxon>
        <taxon>Corynebacterium</taxon>
    </lineage>
</organism>
<reference evidence="2 3" key="1">
    <citation type="submission" date="2017-12" db="EMBL/GenBank/DDBJ databases">
        <title>Corynebacterium mastitidis 16-1433 Genome.</title>
        <authorList>
            <person name="Gulvik C.A."/>
        </authorList>
    </citation>
    <scope>NUCLEOTIDE SEQUENCE [LARGE SCALE GENOMIC DNA]</scope>
    <source>
        <strain evidence="2 3">16-1433</strain>
    </source>
</reference>
<dbReference type="PANTHER" id="PTHR34215">
    <property type="entry name" value="BLL0784 PROTEIN"/>
    <property type="match status" value="1"/>
</dbReference>
<dbReference type="SUPFAM" id="SSF64376">
    <property type="entry name" value="YlxR-like"/>
    <property type="match status" value="1"/>
</dbReference>
<dbReference type="EMBL" id="PJAF01000020">
    <property type="protein sequence ID" value="PKF68381.1"/>
    <property type="molecule type" value="Genomic_DNA"/>
</dbReference>
<dbReference type="RefSeq" id="WP_101173896.1">
    <property type="nucleotide sequence ID" value="NZ_JAKRKB010000001.1"/>
</dbReference>
<evidence type="ECO:0000313" key="2">
    <source>
        <dbReference type="EMBL" id="PKF68381.1"/>
    </source>
</evidence>
<dbReference type="AlphaFoldDB" id="A0A2N0X6Q5"/>
<proteinExistence type="predicted"/>
<comment type="caution">
    <text evidence="2">The sequence shown here is derived from an EMBL/GenBank/DDBJ whole genome shotgun (WGS) entry which is preliminary data.</text>
</comment>
<dbReference type="InterPro" id="IPR035931">
    <property type="entry name" value="YlxR-like_sf"/>
</dbReference>
<protein>
    <submittedName>
        <fullName evidence="2">DUF448 domain-containing protein</fullName>
    </submittedName>
</protein>
<sequence>MGLTRTRPIRTCVATRRRHPDSELLRMVVCPQSGRRIVPDPHRTVPGRGAWITPDLAALELAEKRRAIPRALKVPVDTDTSEVRAFLERLAASPGVRGTERKQGKKTEH</sequence>
<dbReference type="InterPro" id="IPR037465">
    <property type="entry name" value="YlxR"/>
</dbReference>
<dbReference type="PANTHER" id="PTHR34215:SF1">
    <property type="entry name" value="YLXR DOMAIN-CONTAINING PROTEIN"/>
    <property type="match status" value="1"/>
</dbReference>
<dbReference type="OrthoDB" id="5244965at2"/>
<evidence type="ECO:0000259" key="1">
    <source>
        <dbReference type="Pfam" id="PF04296"/>
    </source>
</evidence>
<dbReference type="InterPro" id="IPR007393">
    <property type="entry name" value="YlxR_dom"/>
</dbReference>
<dbReference type="Proteomes" id="UP000233249">
    <property type="component" value="Unassembled WGS sequence"/>
</dbReference>
<name>A0A2N0X6Q5_9CORY</name>
<accession>A0A2N0X6Q5</accession>
<evidence type="ECO:0000313" key="3">
    <source>
        <dbReference type="Proteomes" id="UP000233249"/>
    </source>
</evidence>
<feature type="domain" description="YlxR" evidence="1">
    <location>
        <begin position="10"/>
        <end position="82"/>
    </location>
</feature>
<dbReference type="Pfam" id="PF04296">
    <property type="entry name" value="YlxR"/>
    <property type="match status" value="1"/>
</dbReference>
<dbReference type="Gene3D" id="3.30.1230.10">
    <property type="entry name" value="YlxR-like"/>
    <property type="match status" value="1"/>
</dbReference>
<gene>
    <name evidence="2" type="ORF">CXB45_07535</name>
</gene>